<dbReference type="GO" id="GO:0012505">
    <property type="term" value="C:endomembrane system"/>
    <property type="evidence" value="ECO:0007669"/>
    <property type="project" value="UniProtKB-SubCell"/>
</dbReference>
<evidence type="ECO:0000256" key="7">
    <source>
        <dbReference type="ARBA" id="ARBA00023136"/>
    </source>
</evidence>
<evidence type="ECO:0000256" key="8">
    <source>
        <dbReference type="ARBA" id="ARBA00037847"/>
    </source>
</evidence>
<feature type="domain" description="Fringe-like glycosyltransferase" evidence="10">
    <location>
        <begin position="202"/>
        <end position="330"/>
    </location>
</feature>
<keyword evidence="12" id="KW-1185">Reference proteome</keyword>
<dbReference type="VEuPathDB" id="FungiDB:ASPZODRAFT_145209"/>
<comment type="subcellular location">
    <subcellularLocation>
        <location evidence="8">Endomembrane system</location>
        <topology evidence="8">Single-pass membrane protein</topology>
    </subcellularLocation>
    <subcellularLocation>
        <location evidence="1">Membrane</location>
        <topology evidence="1">Single-pass type II membrane protein</topology>
    </subcellularLocation>
</comment>
<evidence type="ECO:0000256" key="1">
    <source>
        <dbReference type="ARBA" id="ARBA00004606"/>
    </source>
</evidence>
<keyword evidence="5" id="KW-0735">Signal-anchor</keyword>
<evidence type="ECO:0000256" key="3">
    <source>
        <dbReference type="ARBA" id="ARBA00022679"/>
    </source>
</evidence>
<keyword evidence="6 9" id="KW-1133">Transmembrane helix</keyword>
<protein>
    <recommendedName>
        <fullName evidence="10">Fringe-like glycosyltransferase domain-containing protein</fullName>
    </recommendedName>
</protein>
<sequence>MLKTRDGLAWSGTALGKKAVRLLVASILIVGFTVFLWPDTFLGGTQIQLAPNITVSTSIACDVDVARLARLGVHKLSKFTQREVVALPSRAKLPITQKLDFPLWETSWMKRSDQGQDQDQDEVDYSPNGCLNPNPIALEFPEPPKRADASHIDFGVATTVKRLNDSLDAFSHWAGYTNTRIFALLEPGQYIPEVQARADAMGIDLYISESSEEYNKRYFSLIPLLHKNQRPETRWACIIDDDTFFPSMSALVDALAGYNDTAPIYLGGVSESIRQIATFGMMAYGGAGVFLSRPLLEALNTAYPECQFMDTTGDKKISKCIYQNTAVRLTIDHRLRQLDMMGDVSGFFEAGRPLPLSLHHWKSWFHADMAKLSVVADICGDSCLLHQWQFTDGWILTNGFSIIHRGTDLAPNDHSIEDTWDSDQDDASQEAFLHELGPLRGKDTSKVSYLLQDAFLDHHDGSVHQWYIRRDPSRGAEILELIWRP</sequence>
<keyword evidence="3" id="KW-0808">Transferase</keyword>
<keyword evidence="4 9" id="KW-0812">Transmembrane</keyword>
<accession>A0A1L9SAC5</accession>
<dbReference type="OrthoDB" id="414175at2759"/>
<keyword evidence="2" id="KW-0328">Glycosyltransferase</keyword>
<dbReference type="Gene3D" id="3.90.550.50">
    <property type="match status" value="1"/>
</dbReference>
<evidence type="ECO:0000256" key="9">
    <source>
        <dbReference type="SAM" id="Phobius"/>
    </source>
</evidence>
<dbReference type="STRING" id="1073090.A0A1L9SAC5"/>
<reference evidence="12" key="1">
    <citation type="journal article" date="2017" name="Genome Biol.">
        <title>Comparative genomics reveals high biological diversity and specific adaptations in the industrially and medically important fungal genus Aspergillus.</title>
        <authorList>
            <person name="de Vries R.P."/>
            <person name="Riley R."/>
            <person name="Wiebenga A."/>
            <person name="Aguilar-Osorio G."/>
            <person name="Amillis S."/>
            <person name="Uchima C.A."/>
            <person name="Anderluh G."/>
            <person name="Asadollahi M."/>
            <person name="Askin M."/>
            <person name="Barry K."/>
            <person name="Battaglia E."/>
            <person name="Bayram O."/>
            <person name="Benocci T."/>
            <person name="Braus-Stromeyer S.A."/>
            <person name="Caldana C."/>
            <person name="Canovas D."/>
            <person name="Cerqueira G.C."/>
            <person name="Chen F."/>
            <person name="Chen W."/>
            <person name="Choi C."/>
            <person name="Clum A."/>
            <person name="Dos Santos R.A."/>
            <person name="Damasio A.R."/>
            <person name="Diallinas G."/>
            <person name="Emri T."/>
            <person name="Fekete E."/>
            <person name="Flipphi M."/>
            <person name="Freyberg S."/>
            <person name="Gallo A."/>
            <person name="Gournas C."/>
            <person name="Habgood R."/>
            <person name="Hainaut M."/>
            <person name="Harispe M.L."/>
            <person name="Henrissat B."/>
            <person name="Hilden K.S."/>
            <person name="Hope R."/>
            <person name="Hossain A."/>
            <person name="Karabika E."/>
            <person name="Karaffa L."/>
            <person name="Karanyi Z."/>
            <person name="Krasevec N."/>
            <person name="Kuo A."/>
            <person name="Kusch H."/>
            <person name="LaButti K."/>
            <person name="Lagendijk E.L."/>
            <person name="Lapidus A."/>
            <person name="Levasseur A."/>
            <person name="Lindquist E."/>
            <person name="Lipzen A."/>
            <person name="Logrieco A.F."/>
            <person name="MacCabe A."/>
            <person name="Maekelae M.R."/>
            <person name="Malavazi I."/>
            <person name="Melin P."/>
            <person name="Meyer V."/>
            <person name="Mielnichuk N."/>
            <person name="Miskei M."/>
            <person name="Molnar A.P."/>
            <person name="Mule G."/>
            <person name="Ngan C.Y."/>
            <person name="Orejas M."/>
            <person name="Orosz E."/>
            <person name="Ouedraogo J.P."/>
            <person name="Overkamp K.M."/>
            <person name="Park H.-S."/>
            <person name="Perrone G."/>
            <person name="Piumi F."/>
            <person name="Punt P.J."/>
            <person name="Ram A.F."/>
            <person name="Ramon A."/>
            <person name="Rauscher S."/>
            <person name="Record E."/>
            <person name="Riano-Pachon D.M."/>
            <person name="Robert V."/>
            <person name="Roehrig J."/>
            <person name="Ruller R."/>
            <person name="Salamov A."/>
            <person name="Salih N.S."/>
            <person name="Samson R.A."/>
            <person name="Sandor E."/>
            <person name="Sanguinetti M."/>
            <person name="Schuetze T."/>
            <person name="Sepcic K."/>
            <person name="Shelest E."/>
            <person name="Sherlock G."/>
            <person name="Sophianopoulou V."/>
            <person name="Squina F.M."/>
            <person name="Sun H."/>
            <person name="Susca A."/>
            <person name="Todd R.B."/>
            <person name="Tsang A."/>
            <person name="Unkles S.E."/>
            <person name="van de Wiele N."/>
            <person name="van Rossen-Uffink D."/>
            <person name="Oliveira J.V."/>
            <person name="Vesth T.C."/>
            <person name="Visser J."/>
            <person name="Yu J.-H."/>
            <person name="Zhou M."/>
            <person name="Andersen M.R."/>
            <person name="Archer D.B."/>
            <person name="Baker S.E."/>
            <person name="Benoit I."/>
            <person name="Brakhage A.A."/>
            <person name="Braus G.H."/>
            <person name="Fischer R."/>
            <person name="Frisvad J.C."/>
            <person name="Goldman G.H."/>
            <person name="Houbraken J."/>
            <person name="Oakley B."/>
            <person name="Pocsi I."/>
            <person name="Scazzocchio C."/>
            <person name="Seiboth B."/>
            <person name="vanKuyk P.A."/>
            <person name="Wortman J."/>
            <person name="Dyer P.S."/>
            <person name="Grigoriev I.V."/>
        </authorList>
    </citation>
    <scope>NUCLEOTIDE SEQUENCE [LARGE SCALE GENOMIC DNA]</scope>
    <source>
        <strain evidence="12">CBS 506.65</strain>
    </source>
</reference>
<dbReference type="Pfam" id="PF02434">
    <property type="entry name" value="Fringe"/>
    <property type="match status" value="1"/>
</dbReference>
<dbReference type="GO" id="GO:0016020">
    <property type="term" value="C:membrane"/>
    <property type="evidence" value="ECO:0007669"/>
    <property type="project" value="UniProtKB-SubCell"/>
</dbReference>
<dbReference type="RefSeq" id="XP_022578601.1">
    <property type="nucleotide sequence ID" value="XM_022725080.1"/>
</dbReference>
<dbReference type="InterPro" id="IPR003378">
    <property type="entry name" value="Fringe-like_glycosylTrfase"/>
</dbReference>
<dbReference type="EMBL" id="KV878349">
    <property type="protein sequence ID" value="OJJ44091.1"/>
    <property type="molecule type" value="Genomic_DNA"/>
</dbReference>
<dbReference type="AlphaFoldDB" id="A0A1L9SAC5"/>
<evidence type="ECO:0000256" key="6">
    <source>
        <dbReference type="ARBA" id="ARBA00022989"/>
    </source>
</evidence>
<dbReference type="GO" id="GO:0016757">
    <property type="term" value="F:glycosyltransferase activity"/>
    <property type="evidence" value="ECO:0007669"/>
    <property type="project" value="UniProtKB-KW"/>
</dbReference>
<evidence type="ECO:0000313" key="12">
    <source>
        <dbReference type="Proteomes" id="UP000184188"/>
    </source>
</evidence>
<keyword evidence="7 9" id="KW-0472">Membrane</keyword>
<evidence type="ECO:0000256" key="2">
    <source>
        <dbReference type="ARBA" id="ARBA00022676"/>
    </source>
</evidence>
<name>A0A1L9SAC5_9EURO</name>
<dbReference type="PANTHER" id="PTHR10811">
    <property type="entry name" value="FRINGE-RELATED"/>
    <property type="match status" value="1"/>
</dbReference>
<organism evidence="11 12">
    <name type="scientific">Penicilliopsis zonata CBS 506.65</name>
    <dbReference type="NCBI Taxonomy" id="1073090"/>
    <lineage>
        <taxon>Eukaryota</taxon>
        <taxon>Fungi</taxon>
        <taxon>Dikarya</taxon>
        <taxon>Ascomycota</taxon>
        <taxon>Pezizomycotina</taxon>
        <taxon>Eurotiomycetes</taxon>
        <taxon>Eurotiomycetidae</taxon>
        <taxon>Eurotiales</taxon>
        <taxon>Aspergillaceae</taxon>
        <taxon>Penicilliopsis</taxon>
    </lineage>
</organism>
<gene>
    <name evidence="11" type="ORF">ASPZODRAFT_145209</name>
</gene>
<feature type="transmembrane region" description="Helical" evidence="9">
    <location>
        <begin position="20"/>
        <end position="38"/>
    </location>
</feature>
<dbReference type="Proteomes" id="UP000184188">
    <property type="component" value="Unassembled WGS sequence"/>
</dbReference>
<evidence type="ECO:0000313" key="11">
    <source>
        <dbReference type="EMBL" id="OJJ44091.1"/>
    </source>
</evidence>
<evidence type="ECO:0000256" key="5">
    <source>
        <dbReference type="ARBA" id="ARBA00022968"/>
    </source>
</evidence>
<dbReference type="GeneID" id="34611545"/>
<evidence type="ECO:0000259" key="10">
    <source>
        <dbReference type="Pfam" id="PF02434"/>
    </source>
</evidence>
<proteinExistence type="predicted"/>
<evidence type="ECO:0000256" key="4">
    <source>
        <dbReference type="ARBA" id="ARBA00022692"/>
    </source>
</evidence>